<evidence type="ECO:0000259" key="4">
    <source>
        <dbReference type="Pfam" id="PF00891"/>
    </source>
</evidence>
<evidence type="ECO:0000256" key="1">
    <source>
        <dbReference type="ARBA" id="ARBA00022603"/>
    </source>
</evidence>
<evidence type="ECO:0000313" key="5">
    <source>
        <dbReference type="EMBL" id="KAK8230497.1"/>
    </source>
</evidence>
<dbReference type="InterPro" id="IPR016461">
    <property type="entry name" value="COMT-like"/>
</dbReference>
<gene>
    <name evidence="5" type="ORF">HDK90DRAFT_417877</name>
</gene>
<dbReference type="PROSITE" id="PS51683">
    <property type="entry name" value="SAM_OMT_II"/>
    <property type="match status" value="1"/>
</dbReference>
<dbReference type="SUPFAM" id="SSF53335">
    <property type="entry name" value="S-adenosyl-L-methionine-dependent methyltransferases"/>
    <property type="match status" value="1"/>
</dbReference>
<protein>
    <submittedName>
        <fullName evidence="5">O-methyltransferase-domain-containing protein</fullName>
    </submittedName>
</protein>
<dbReference type="PANTHER" id="PTHR43712:SF5">
    <property type="entry name" value="O-METHYLTRANSFERASE ASQN-RELATED"/>
    <property type="match status" value="1"/>
</dbReference>
<keyword evidence="3" id="KW-0949">S-adenosyl-L-methionine</keyword>
<reference evidence="5 6" key="1">
    <citation type="submission" date="2024-04" db="EMBL/GenBank/DDBJ databases">
        <title>Phyllosticta paracitricarpa is synonymous to the EU quarantine fungus P. citricarpa based on phylogenomic analyses.</title>
        <authorList>
            <consortium name="Lawrence Berkeley National Laboratory"/>
            <person name="Van Ingen-Buijs V.A."/>
            <person name="Van Westerhoven A.C."/>
            <person name="Haridas S."/>
            <person name="Skiadas P."/>
            <person name="Martin F."/>
            <person name="Groenewald J.Z."/>
            <person name="Crous P.W."/>
            <person name="Seidl M.F."/>
        </authorList>
    </citation>
    <scope>NUCLEOTIDE SEQUENCE [LARGE SCALE GENOMIC DNA]</scope>
    <source>
        <strain evidence="5 6">CBS 123374</strain>
    </source>
</reference>
<organism evidence="5 6">
    <name type="scientific">Phyllosticta capitalensis</name>
    <dbReference type="NCBI Taxonomy" id="121624"/>
    <lineage>
        <taxon>Eukaryota</taxon>
        <taxon>Fungi</taxon>
        <taxon>Dikarya</taxon>
        <taxon>Ascomycota</taxon>
        <taxon>Pezizomycotina</taxon>
        <taxon>Dothideomycetes</taxon>
        <taxon>Dothideomycetes incertae sedis</taxon>
        <taxon>Botryosphaeriales</taxon>
        <taxon>Phyllostictaceae</taxon>
        <taxon>Phyllosticta</taxon>
    </lineage>
</organism>
<dbReference type="Proteomes" id="UP001492380">
    <property type="component" value="Unassembled WGS sequence"/>
</dbReference>
<accession>A0ABR1YJK2</accession>
<dbReference type="PANTHER" id="PTHR43712">
    <property type="entry name" value="PUTATIVE (AFU_ORTHOLOGUE AFUA_4G14580)-RELATED"/>
    <property type="match status" value="1"/>
</dbReference>
<feature type="domain" description="O-methyltransferase C-terminal" evidence="4">
    <location>
        <begin position="239"/>
        <end position="427"/>
    </location>
</feature>
<dbReference type="Pfam" id="PF00891">
    <property type="entry name" value="Methyltransf_2"/>
    <property type="match status" value="1"/>
</dbReference>
<name>A0ABR1YJK2_9PEZI</name>
<sequence>MVAQAIQKQDKLTILANTVQSSAQVISEHLKKTGLPQPSFDANAPQTLFPPDTTDQTVLNAQHELLSAAEMLRALAHGPAEYLTYHLFQYLEIIAFRYVYRYKIASFVPLASPEAPPGTEVPTISYDELAANASAAGYPVATSDLKRMVRTCASSMIFCEPVPGRVAHTASSARMITAQMNDLVGLGIEEAFPAVEKAIDAIEKYGPAAQEPSQSAYGLAYNTKGKDFYTYLTDEGGPERVARFSRAMKAINDNAGYGTQNVADAYDWASLGKAKLVDVGGSRGHNSMTIAQKNPEMTFVVQDLESVIKEANATVVPSLPSNLAGKVSFQAYDFFGEPQPVHDADVYFLSLILHNWADKYATKILKSIVRAMKPGARIFILDGVLPTPGTIPIAQDRALRSMDLAMMVLNNARERDAEDWEALFKQADSRLKLETVSALPGSILSLMSLSLKA</sequence>
<dbReference type="EMBL" id="JBBWRZ010000008">
    <property type="protein sequence ID" value="KAK8230497.1"/>
    <property type="molecule type" value="Genomic_DNA"/>
</dbReference>
<proteinExistence type="predicted"/>
<comment type="caution">
    <text evidence="5">The sequence shown here is derived from an EMBL/GenBank/DDBJ whole genome shotgun (WGS) entry which is preliminary data.</text>
</comment>
<keyword evidence="1" id="KW-0489">Methyltransferase</keyword>
<dbReference type="InterPro" id="IPR001077">
    <property type="entry name" value="COMT_C"/>
</dbReference>
<dbReference type="Gene3D" id="3.40.50.150">
    <property type="entry name" value="Vaccinia Virus protein VP39"/>
    <property type="match status" value="1"/>
</dbReference>
<evidence type="ECO:0000313" key="6">
    <source>
        <dbReference type="Proteomes" id="UP001492380"/>
    </source>
</evidence>
<keyword evidence="2" id="KW-0808">Transferase</keyword>
<evidence type="ECO:0000256" key="3">
    <source>
        <dbReference type="ARBA" id="ARBA00022691"/>
    </source>
</evidence>
<keyword evidence="6" id="KW-1185">Reference proteome</keyword>
<evidence type="ECO:0000256" key="2">
    <source>
        <dbReference type="ARBA" id="ARBA00022679"/>
    </source>
</evidence>
<dbReference type="InterPro" id="IPR029063">
    <property type="entry name" value="SAM-dependent_MTases_sf"/>
</dbReference>